<evidence type="ECO:0000313" key="2">
    <source>
        <dbReference type="Proteomes" id="UP000183255"/>
    </source>
</evidence>
<evidence type="ECO:0000313" key="1">
    <source>
        <dbReference type="EMBL" id="SDI32959.1"/>
    </source>
</evidence>
<protein>
    <submittedName>
        <fullName evidence="1">Uncharacterized protein</fullName>
    </submittedName>
</protein>
<dbReference type="EMBL" id="FNDZ01000002">
    <property type="protein sequence ID" value="SDI32959.1"/>
    <property type="molecule type" value="Genomic_DNA"/>
</dbReference>
<dbReference type="RefSeq" id="WP_031577187.1">
    <property type="nucleotide sequence ID" value="NZ_FNDZ01000002.1"/>
</dbReference>
<proteinExistence type="predicted"/>
<reference evidence="1 2" key="1">
    <citation type="submission" date="2016-10" db="EMBL/GenBank/DDBJ databases">
        <authorList>
            <person name="de Groot N.N."/>
        </authorList>
    </citation>
    <scope>NUCLEOTIDE SEQUENCE [LARGE SCALE GENOMIC DNA]</scope>
    <source>
        <strain evidence="1 2">CGMCC 1.5058</strain>
    </source>
</reference>
<organism evidence="1 2">
    <name type="scientific">Proteiniclasticum ruminis</name>
    <dbReference type="NCBI Taxonomy" id="398199"/>
    <lineage>
        <taxon>Bacteria</taxon>
        <taxon>Bacillati</taxon>
        <taxon>Bacillota</taxon>
        <taxon>Clostridia</taxon>
        <taxon>Eubacteriales</taxon>
        <taxon>Clostridiaceae</taxon>
        <taxon>Proteiniclasticum</taxon>
    </lineage>
</organism>
<gene>
    <name evidence="1" type="ORF">SAMN05421804_10268</name>
</gene>
<sequence>MHIEKFKLNGTVYLRLAESYTVMENGVSKQKKRSLYHIGPLHRYDDGDPNYLERLRESFRQGAPLIPELKPYVQKTRDTVGS</sequence>
<name>A0A1G8JNT2_9CLOT</name>
<dbReference type="Proteomes" id="UP000183255">
    <property type="component" value="Unassembled WGS sequence"/>
</dbReference>
<dbReference type="AlphaFoldDB" id="A0A1G8JNT2"/>
<accession>A0A1G8JNT2</accession>